<organism evidence="1 2">
    <name type="scientific">Streptosporangium amethystogenes subsp. fukuiense</name>
    <dbReference type="NCBI Taxonomy" id="698418"/>
    <lineage>
        <taxon>Bacteria</taxon>
        <taxon>Bacillati</taxon>
        <taxon>Actinomycetota</taxon>
        <taxon>Actinomycetes</taxon>
        <taxon>Streptosporangiales</taxon>
        <taxon>Streptosporangiaceae</taxon>
        <taxon>Streptosporangium</taxon>
    </lineage>
</organism>
<dbReference type="EMBL" id="JBHTEE010000002">
    <property type="protein sequence ID" value="MFC7607232.1"/>
    <property type="molecule type" value="Genomic_DNA"/>
</dbReference>
<accession>A0ABW2TGR0</accession>
<dbReference type="InterPro" id="IPR048142">
    <property type="entry name" value="QRL_CxxC_CxxC"/>
</dbReference>
<evidence type="ECO:0000313" key="1">
    <source>
        <dbReference type="EMBL" id="MFC7607232.1"/>
    </source>
</evidence>
<evidence type="ECO:0000313" key="2">
    <source>
        <dbReference type="Proteomes" id="UP001596514"/>
    </source>
</evidence>
<name>A0ABW2TGR0_9ACTN</name>
<gene>
    <name evidence="1" type="ORF">ACFQVD_44800</name>
</gene>
<dbReference type="NCBIfam" id="NF041638">
    <property type="entry name" value="QRL_CxxC_CxxC"/>
    <property type="match status" value="1"/>
</dbReference>
<keyword evidence="2" id="KW-1185">Reference proteome</keyword>
<sequence length="130" mass="14194">MGRILGRFYDPTGARYTVPTWPWGMSPAHLMTRRQLANQGLRPGRQGVQGQVMWRSRRAGSRDGVRVAYLYDVGQALPKRQPTARQLAALALAMAARRTCPECGTDRGYVIPTSLGMCVSCELGESGVAA</sequence>
<dbReference type="RefSeq" id="WP_386369060.1">
    <property type="nucleotide sequence ID" value="NZ_JBHTEE010000002.1"/>
</dbReference>
<comment type="caution">
    <text evidence="1">The sequence shown here is derived from an EMBL/GenBank/DDBJ whole genome shotgun (WGS) entry which is preliminary data.</text>
</comment>
<reference evidence="2" key="1">
    <citation type="journal article" date="2019" name="Int. J. Syst. Evol. Microbiol.">
        <title>The Global Catalogue of Microorganisms (GCM) 10K type strain sequencing project: providing services to taxonomists for standard genome sequencing and annotation.</title>
        <authorList>
            <consortium name="The Broad Institute Genomics Platform"/>
            <consortium name="The Broad Institute Genome Sequencing Center for Infectious Disease"/>
            <person name="Wu L."/>
            <person name="Ma J."/>
        </authorList>
    </citation>
    <scope>NUCLEOTIDE SEQUENCE [LARGE SCALE GENOMIC DNA]</scope>
    <source>
        <strain evidence="2">JCM 10083</strain>
    </source>
</reference>
<protein>
    <submittedName>
        <fullName evidence="1">RRQRL motif-containing zinc-binding protein</fullName>
    </submittedName>
</protein>
<dbReference type="Proteomes" id="UP001596514">
    <property type="component" value="Unassembled WGS sequence"/>
</dbReference>
<proteinExistence type="predicted"/>